<dbReference type="PROSITE" id="PS00623">
    <property type="entry name" value="GMC_OXRED_1"/>
    <property type="match status" value="1"/>
</dbReference>
<proteinExistence type="inferred from homology"/>
<dbReference type="EMBL" id="AONH01000018">
    <property type="protein sequence ID" value="KGM86447.1"/>
    <property type="molecule type" value="Genomic_DNA"/>
</dbReference>
<organism evidence="10 11">
    <name type="scientific">Roseovarius mucosus DSM 17069</name>
    <dbReference type="NCBI Taxonomy" id="1288298"/>
    <lineage>
        <taxon>Bacteria</taxon>
        <taxon>Pseudomonadati</taxon>
        <taxon>Pseudomonadota</taxon>
        <taxon>Alphaproteobacteria</taxon>
        <taxon>Rhodobacterales</taxon>
        <taxon>Roseobacteraceae</taxon>
        <taxon>Roseovarius</taxon>
    </lineage>
</organism>
<feature type="binding site" evidence="5">
    <location>
        <position position="274"/>
    </location>
    <ligand>
        <name>FAD</name>
        <dbReference type="ChEBI" id="CHEBI:57692"/>
    </ligand>
</feature>
<dbReference type="Gene3D" id="3.50.50.60">
    <property type="entry name" value="FAD/NAD(P)-binding domain"/>
    <property type="match status" value="1"/>
</dbReference>
<accession>A0A0A0HFC4</accession>
<dbReference type="PANTHER" id="PTHR11552">
    <property type="entry name" value="GLUCOSE-METHANOL-CHOLINE GMC OXIDOREDUCTASE"/>
    <property type="match status" value="1"/>
</dbReference>
<name>A0A0A0HFC4_9RHOB</name>
<dbReference type="AlphaFoldDB" id="A0A0A0HFC4"/>
<evidence type="ECO:0000256" key="3">
    <source>
        <dbReference type="ARBA" id="ARBA00022630"/>
    </source>
</evidence>
<dbReference type="SUPFAM" id="SSF51905">
    <property type="entry name" value="FAD/NAD(P)-binding domain"/>
    <property type="match status" value="1"/>
</dbReference>
<dbReference type="Pfam" id="PF00732">
    <property type="entry name" value="GMC_oxred_N"/>
    <property type="match status" value="1"/>
</dbReference>
<evidence type="ECO:0000256" key="6">
    <source>
        <dbReference type="RuleBase" id="RU003968"/>
    </source>
</evidence>
<dbReference type="InterPro" id="IPR007867">
    <property type="entry name" value="GMC_OxRtase_C"/>
</dbReference>
<feature type="domain" description="Glucose-methanol-choline oxidoreductase N-terminal" evidence="8">
    <location>
        <begin position="137"/>
        <end position="160"/>
    </location>
</feature>
<dbReference type="SUPFAM" id="SSF54373">
    <property type="entry name" value="FAD-linked reductases, C-terminal domain"/>
    <property type="match status" value="1"/>
</dbReference>
<evidence type="ECO:0000313" key="11">
    <source>
        <dbReference type="Proteomes" id="UP000030021"/>
    </source>
</evidence>
<dbReference type="PANTHER" id="PTHR11552:SF147">
    <property type="entry name" value="CHOLINE DEHYDROGENASE, MITOCHONDRIAL"/>
    <property type="match status" value="1"/>
</dbReference>
<dbReference type="InterPro" id="IPR012132">
    <property type="entry name" value="GMC_OxRdtase"/>
</dbReference>
<dbReference type="PROSITE" id="PS00624">
    <property type="entry name" value="GMC_OXRED_2"/>
    <property type="match status" value="1"/>
</dbReference>
<comment type="similarity">
    <text evidence="2 6">Belongs to the GMC oxidoreductase family.</text>
</comment>
<dbReference type="PIRSF" id="PIRSF000137">
    <property type="entry name" value="Alcohol_oxidase"/>
    <property type="match status" value="1"/>
</dbReference>
<evidence type="ECO:0000256" key="7">
    <source>
        <dbReference type="SAM" id="MobiDB-lite"/>
    </source>
</evidence>
<evidence type="ECO:0000259" key="8">
    <source>
        <dbReference type="PROSITE" id="PS00623"/>
    </source>
</evidence>
<dbReference type="GO" id="GO:0016614">
    <property type="term" value="F:oxidoreductase activity, acting on CH-OH group of donors"/>
    <property type="evidence" value="ECO:0007669"/>
    <property type="project" value="InterPro"/>
</dbReference>
<evidence type="ECO:0000313" key="10">
    <source>
        <dbReference type="EMBL" id="KGM86447.1"/>
    </source>
</evidence>
<reference evidence="10 11" key="1">
    <citation type="submission" date="2013-01" db="EMBL/GenBank/DDBJ databases">
        <authorList>
            <person name="Fiebig A."/>
            <person name="Goeker M."/>
            <person name="Klenk H.-P.P."/>
        </authorList>
    </citation>
    <scope>NUCLEOTIDE SEQUENCE [LARGE SCALE GENOMIC DNA]</scope>
    <source>
        <strain evidence="10 11">DSM 17069</strain>
    </source>
</reference>
<gene>
    <name evidence="10" type="ORF">rosmuc_03723</name>
</gene>
<feature type="binding site" evidence="5">
    <location>
        <begin position="147"/>
        <end position="150"/>
    </location>
    <ligand>
        <name>FAD</name>
        <dbReference type="ChEBI" id="CHEBI:57692"/>
    </ligand>
</feature>
<feature type="region of interest" description="Disordered" evidence="7">
    <location>
        <begin position="1"/>
        <end position="21"/>
    </location>
</feature>
<evidence type="ECO:0000259" key="9">
    <source>
        <dbReference type="PROSITE" id="PS00624"/>
    </source>
</evidence>
<dbReference type="Gene3D" id="3.30.560.10">
    <property type="entry name" value="Glucose Oxidase, domain 3"/>
    <property type="match status" value="1"/>
</dbReference>
<evidence type="ECO:0000256" key="4">
    <source>
        <dbReference type="ARBA" id="ARBA00022827"/>
    </source>
</evidence>
<evidence type="ECO:0000256" key="2">
    <source>
        <dbReference type="ARBA" id="ARBA00010790"/>
    </source>
</evidence>
<keyword evidence="4 5" id="KW-0274">FAD</keyword>
<dbReference type="Pfam" id="PF05199">
    <property type="entry name" value="GMC_oxred_C"/>
    <property type="match status" value="1"/>
</dbReference>
<dbReference type="Proteomes" id="UP000030021">
    <property type="component" value="Unassembled WGS sequence"/>
</dbReference>
<evidence type="ECO:0000256" key="5">
    <source>
        <dbReference type="PIRSR" id="PIRSR000137-2"/>
    </source>
</evidence>
<dbReference type="InterPro" id="IPR000172">
    <property type="entry name" value="GMC_OxRdtase_N"/>
</dbReference>
<evidence type="ECO:0000256" key="1">
    <source>
        <dbReference type="ARBA" id="ARBA00001974"/>
    </source>
</evidence>
<feature type="domain" description="Glucose-methanol-choline oxidoreductase N-terminal" evidence="9">
    <location>
        <begin position="309"/>
        <end position="323"/>
    </location>
</feature>
<keyword evidence="3 6" id="KW-0285">Flavoprotein</keyword>
<dbReference type="eggNOG" id="COG2303">
    <property type="taxonomic scope" value="Bacteria"/>
</dbReference>
<dbReference type="InterPro" id="IPR036188">
    <property type="entry name" value="FAD/NAD-bd_sf"/>
</dbReference>
<sequence>MQGEECRLASEKNKALDARAPQGSVGKLSALPFSGNPARNRICNAGTRAKSRGRQTVTDHDYIIVGAGSAGSVLAERLSANGRHRVLILEAGGRGRSPWIALPLGYGKTFFNERLNWKYEAQPEDALDGRRGYWPRGKTVGGSGAINAMVYARGLPHDFDDWEAAGATGWGWETVRATYDALETQVAPDGTRRGTGPITVQDVSDQIHPVNRHYFAALDELGLPRTEDLNDPNGEGGTIYRINTAGGLRNSSARACLKPALKRSNVTLVTGAHVDRIEFDGTRAVAVHYRRGGKRQVARAGREIILSAGAVTSPRLLQLSGIGPADLLRQHGITPLRDCVHVGGNLQDHLGINYYFRATEPTLNNDLAPFLGKVRAALRFALTRRGPLSLSVNQCGGYFRSKPGQNHPDQQLYFNPVTYTTTPAGTRSVVRPDPFPGFIISFQPSRPTSRGRIDISSANPDAPPRICPNSLATEEDRAQVVAGGRLCQRIMSTAALTALVESAMYQDLREMDDDAILDDFRKRCGTVFHPVGTCRMGNDPAHSVVDPNLRVHGITGLRVVDASVFPNVTSGNTNAPTMMLAWRAADLILAEG</sequence>
<dbReference type="GO" id="GO:0050660">
    <property type="term" value="F:flavin adenine dinucleotide binding"/>
    <property type="evidence" value="ECO:0007669"/>
    <property type="project" value="InterPro"/>
</dbReference>
<dbReference type="HOGENOM" id="CLU_002865_7_2_5"/>
<protein>
    <submittedName>
        <fullName evidence="10">Choline dehydrogenase</fullName>
    </submittedName>
</protein>
<feature type="compositionally biased region" description="Basic and acidic residues" evidence="7">
    <location>
        <begin position="1"/>
        <end position="17"/>
    </location>
</feature>
<dbReference type="STRING" id="215743.ROSMUCSMR3_00084"/>
<comment type="caution">
    <text evidence="10">The sequence shown here is derived from an EMBL/GenBank/DDBJ whole genome shotgun (WGS) entry which is preliminary data.</text>
</comment>
<comment type="cofactor">
    <cofactor evidence="1 5">
        <name>FAD</name>
        <dbReference type="ChEBI" id="CHEBI:57692"/>
    </cofactor>
</comment>